<comment type="subcellular location">
    <subcellularLocation>
        <location evidence="1 7">Cell membrane</location>
        <topology evidence="1 7">Multi-pass membrane protein</topology>
    </subcellularLocation>
</comment>
<dbReference type="PANTHER" id="PTHR30043">
    <property type="entry name" value="PHOSPHONATES TRANSPORT SYSTEM PERMEASE PROTEIN"/>
    <property type="match status" value="1"/>
</dbReference>
<comment type="similarity">
    <text evidence="7">Belongs to the binding-protein-dependent transport system permease family.</text>
</comment>
<dbReference type="OrthoDB" id="9808005at2"/>
<name>A0A4P6F7L9_9MICO</name>
<evidence type="ECO:0000256" key="1">
    <source>
        <dbReference type="ARBA" id="ARBA00004651"/>
    </source>
</evidence>
<dbReference type="PROSITE" id="PS50928">
    <property type="entry name" value="ABC_TM1"/>
    <property type="match status" value="1"/>
</dbReference>
<sequence>MTAATLTAARPVVAAPARPRRLAVRAVQGGATAVVLAAVLHLRLDWAALRDLPSDLVRYLGLMFAHPDWSRLPYALEQTWVSVQMAWLGALLGVVVSTVLGVPAARGVGPWWLRLPLRAVFAVVRAVPEVIIAIVILTVTGLTPFTGALALAIGGVGTHARWTYETIEGVPPGTAEAVRAAGGNLFETARWGLWPAAAPELMSLALYRFELNVRTSAILGLIGVGGVGDLLTGYTQYRQWDAVGVLIVVVVVVTMAIDAVSGAIRRRITKGARARVVEGTE</sequence>
<evidence type="ECO:0000256" key="4">
    <source>
        <dbReference type="ARBA" id="ARBA00022692"/>
    </source>
</evidence>
<feature type="transmembrane region" description="Helical" evidence="7">
    <location>
        <begin position="86"/>
        <end position="109"/>
    </location>
</feature>
<gene>
    <name evidence="9" type="primary">phnE</name>
    <name evidence="9" type="ORF">ET471_16580</name>
</gene>
<dbReference type="KEGG" id="xya:ET471_16580"/>
<keyword evidence="6 7" id="KW-0472">Membrane</keyword>
<evidence type="ECO:0000313" key="9">
    <source>
        <dbReference type="EMBL" id="QAY71446.1"/>
    </source>
</evidence>
<dbReference type="EMBL" id="CP035493">
    <property type="protein sequence ID" value="QAY71446.1"/>
    <property type="molecule type" value="Genomic_DNA"/>
</dbReference>
<reference evidence="9 10" key="1">
    <citation type="submission" date="2019-01" db="EMBL/GenBank/DDBJ databases">
        <title>Genome sequencing of strain FW10M-9.</title>
        <authorList>
            <person name="Heo J."/>
            <person name="Kim S.-J."/>
            <person name="Kim J.-S."/>
            <person name="Hong S.-B."/>
            <person name="Kwon S.-W."/>
        </authorList>
    </citation>
    <scope>NUCLEOTIDE SEQUENCE [LARGE SCALE GENOMIC DNA]</scope>
    <source>
        <strain evidence="9 10">FW10M-9</strain>
    </source>
</reference>
<feature type="transmembrane region" description="Helical" evidence="7">
    <location>
        <begin position="130"/>
        <end position="153"/>
    </location>
</feature>
<organism evidence="9 10">
    <name type="scientific">Xylanimonas protaetiae</name>
    <dbReference type="NCBI Taxonomy" id="2509457"/>
    <lineage>
        <taxon>Bacteria</taxon>
        <taxon>Bacillati</taxon>
        <taxon>Actinomycetota</taxon>
        <taxon>Actinomycetes</taxon>
        <taxon>Micrococcales</taxon>
        <taxon>Promicromonosporaceae</taxon>
        <taxon>Xylanimonas</taxon>
    </lineage>
</organism>
<keyword evidence="5 7" id="KW-1133">Transmembrane helix</keyword>
<keyword evidence="4 7" id="KW-0812">Transmembrane</keyword>
<dbReference type="SUPFAM" id="SSF161098">
    <property type="entry name" value="MetI-like"/>
    <property type="match status" value="1"/>
</dbReference>
<dbReference type="Pfam" id="PF00528">
    <property type="entry name" value="BPD_transp_1"/>
    <property type="match status" value="1"/>
</dbReference>
<feature type="transmembrane region" description="Helical" evidence="7">
    <location>
        <begin position="243"/>
        <end position="264"/>
    </location>
</feature>
<dbReference type="InterPro" id="IPR035906">
    <property type="entry name" value="MetI-like_sf"/>
</dbReference>
<protein>
    <submittedName>
        <fullName evidence="9">Phosphonate ABC transporter, permease protein PhnE</fullName>
    </submittedName>
</protein>
<dbReference type="PANTHER" id="PTHR30043:SF1">
    <property type="entry name" value="ABC TRANSPORT SYSTEM PERMEASE PROTEIN P69"/>
    <property type="match status" value="1"/>
</dbReference>
<proteinExistence type="inferred from homology"/>
<evidence type="ECO:0000256" key="3">
    <source>
        <dbReference type="ARBA" id="ARBA00022475"/>
    </source>
</evidence>
<dbReference type="RefSeq" id="WP_129190139.1">
    <property type="nucleotide sequence ID" value="NZ_CP035493.1"/>
</dbReference>
<dbReference type="Proteomes" id="UP000292118">
    <property type="component" value="Chromosome"/>
</dbReference>
<dbReference type="NCBIfam" id="TIGR01097">
    <property type="entry name" value="PhnE"/>
    <property type="match status" value="1"/>
</dbReference>
<dbReference type="AlphaFoldDB" id="A0A4P6F7L9"/>
<evidence type="ECO:0000259" key="8">
    <source>
        <dbReference type="PROSITE" id="PS50928"/>
    </source>
</evidence>
<dbReference type="GO" id="GO:0015416">
    <property type="term" value="F:ABC-type phosphonate transporter activity"/>
    <property type="evidence" value="ECO:0007669"/>
    <property type="project" value="InterPro"/>
</dbReference>
<keyword evidence="10" id="KW-1185">Reference proteome</keyword>
<feature type="domain" description="ABC transmembrane type-1" evidence="8">
    <location>
        <begin position="79"/>
        <end position="261"/>
    </location>
</feature>
<evidence type="ECO:0000256" key="7">
    <source>
        <dbReference type="RuleBase" id="RU363032"/>
    </source>
</evidence>
<keyword evidence="2 7" id="KW-0813">Transport</keyword>
<evidence type="ECO:0000313" key="10">
    <source>
        <dbReference type="Proteomes" id="UP000292118"/>
    </source>
</evidence>
<evidence type="ECO:0000256" key="5">
    <source>
        <dbReference type="ARBA" id="ARBA00022989"/>
    </source>
</evidence>
<evidence type="ECO:0000256" key="2">
    <source>
        <dbReference type="ARBA" id="ARBA00022448"/>
    </source>
</evidence>
<dbReference type="Gene3D" id="1.10.3720.10">
    <property type="entry name" value="MetI-like"/>
    <property type="match status" value="1"/>
</dbReference>
<feature type="transmembrane region" description="Helical" evidence="7">
    <location>
        <begin position="216"/>
        <end position="237"/>
    </location>
</feature>
<dbReference type="GO" id="GO:0005886">
    <property type="term" value="C:plasma membrane"/>
    <property type="evidence" value="ECO:0007669"/>
    <property type="project" value="UniProtKB-SubCell"/>
</dbReference>
<dbReference type="InterPro" id="IPR005769">
    <property type="entry name" value="PhnE/PtxC"/>
</dbReference>
<accession>A0A4P6F7L9</accession>
<keyword evidence="3" id="KW-1003">Cell membrane</keyword>
<dbReference type="InterPro" id="IPR000515">
    <property type="entry name" value="MetI-like"/>
</dbReference>
<evidence type="ECO:0000256" key="6">
    <source>
        <dbReference type="ARBA" id="ARBA00023136"/>
    </source>
</evidence>